<dbReference type="AlphaFoldDB" id="A0A5N5MM20"/>
<dbReference type="Proteomes" id="UP000326939">
    <property type="component" value="Chromosome 5"/>
</dbReference>
<sequence length="115" mass="13079">MEHAKPYISPMASTCRLTSTGGSPFEDVHLYRSVVGSLQYLSFTRPDLAFSIHKVSKYMHKPMDTHWMAIKRILRYLKHSISTGLYITSCVDFTLQAYSDSDWAADIDDRRSVGA</sequence>
<dbReference type="EMBL" id="VDCV01000005">
    <property type="protein sequence ID" value="KAB5555988.1"/>
    <property type="molecule type" value="Genomic_DNA"/>
</dbReference>
<comment type="caution">
    <text evidence="1">The sequence shown here is derived from an EMBL/GenBank/DDBJ whole genome shotgun (WGS) entry which is preliminary data.</text>
</comment>
<accession>A0A5N5MM20</accession>
<dbReference type="PANTHER" id="PTHR11439:SF455">
    <property type="entry name" value="RLK (RECEPTOR-LIKE PROTEIN KINASE) 8, PUTATIVE-RELATED"/>
    <property type="match status" value="1"/>
</dbReference>
<evidence type="ECO:0000313" key="2">
    <source>
        <dbReference type="Proteomes" id="UP000326939"/>
    </source>
</evidence>
<protein>
    <recommendedName>
        <fullName evidence="3">Reverse transcriptase Ty1/copia-type domain-containing protein</fullName>
    </recommendedName>
</protein>
<gene>
    <name evidence="1" type="ORF">DKX38_006897</name>
</gene>
<organism evidence="1 2">
    <name type="scientific">Salix brachista</name>
    <dbReference type="NCBI Taxonomy" id="2182728"/>
    <lineage>
        <taxon>Eukaryota</taxon>
        <taxon>Viridiplantae</taxon>
        <taxon>Streptophyta</taxon>
        <taxon>Embryophyta</taxon>
        <taxon>Tracheophyta</taxon>
        <taxon>Spermatophyta</taxon>
        <taxon>Magnoliopsida</taxon>
        <taxon>eudicotyledons</taxon>
        <taxon>Gunneridae</taxon>
        <taxon>Pentapetalae</taxon>
        <taxon>rosids</taxon>
        <taxon>fabids</taxon>
        <taxon>Malpighiales</taxon>
        <taxon>Salicaceae</taxon>
        <taxon>Saliceae</taxon>
        <taxon>Salix</taxon>
    </lineage>
</organism>
<reference evidence="2" key="1">
    <citation type="journal article" date="2019" name="Gigascience">
        <title>De novo genome assembly of the endangered Acer yangbiense, a plant species with extremely small populations endemic to Yunnan Province, China.</title>
        <authorList>
            <person name="Yang J."/>
            <person name="Wariss H.M."/>
            <person name="Tao L."/>
            <person name="Zhang R."/>
            <person name="Yun Q."/>
            <person name="Hollingsworth P."/>
            <person name="Dao Z."/>
            <person name="Luo G."/>
            <person name="Guo H."/>
            <person name="Ma Y."/>
            <person name="Sun W."/>
        </authorList>
    </citation>
    <scope>NUCLEOTIDE SEQUENCE [LARGE SCALE GENOMIC DNA]</scope>
    <source>
        <strain evidence="2">cv. br00</strain>
    </source>
</reference>
<dbReference type="PANTHER" id="PTHR11439">
    <property type="entry name" value="GAG-POL-RELATED RETROTRANSPOSON"/>
    <property type="match status" value="1"/>
</dbReference>
<keyword evidence="2" id="KW-1185">Reference proteome</keyword>
<name>A0A5N5MM20_9ROSI</name>
<proteinExistence type="predicted"/>
<evidence type="ECO:0000313" key="1">
    <source>
        <dbReference type="EMBL" id="KAB5555988.1"/>
    </source>
</evidence>
<evidence type="ECO:0008006" key="3">
    <source>
        <dbReference type="Google" id="ProtNLM"/>
    </source>
</evidence>